<dbReference type="OrthoDB" id="5835829at2759"/>
<feature type="region of interest" description="Disordered" evidence="1">
    <location>
        <begin position="91"/>
        <end position="122"/>
    </location>
</feature>
<evidence type="ECO:0000313" key="2">
    <source>
        <dbReference type="EMBL" id="KAJ8526602.1"/>
    </source>
</evidence>
<dbReference type="Proteomes" id="UP001152561">
    <property type="component" value="Unassembled WGS sequence"/>
</dbReference>
<gene>
    <name evidence="2" type="ORF">K7X08_029079</name>
</gene>
<accession>A0A9Q1L1M9</accession>
<dbReference type="AlphaFoldDB" id="A0A9Q1L1M9"/>
<feature type="compositionally biased region" description="Basic and acidic residues" evidence="1">
    <location>
        <begin position="98"/>
        <end position="112"/>
    </location>
</feature>
<proteinExistence type="predicted"/>
<protein>
    <submittedName>
        <fullName evidence="2">Uncharacterized protein</fullName>
    </submittedName>
</protein>
<keyword evidence="3" id="KW-1185">Reference proteome</keyword>
<reference evidence="3" key="1">
    <citation type="journal article" date="2023" name="Proc. Natl. Acad. Sci. U.S.A.">
        <title>Genomic and structural basis for evolution of tropane alkaloid biosynthesis.</title>
        <authorList>
            <person name="Wanga Y.-J."/>
            <person name="Taina T."/>
            <person name="Yua J.-Y."/>
            <person name="Lia J."/>
            <person name="Xua B."/>
            <person name="Chenc J."/>
            <person name="D'Auriad J.C."/>
            <person name="Huanga J.-P."/>
            <person name="Huanga S.-X."/>
        </authorList>
    </citation>
    <scope>NUCLEOTIDE SEQUENCE [LARGE SCALE GENOMIC DNA]</scope>
    <source>
        <strain evidence="3">cv. KIB-2019</strain>
    </source>
</reference>
<evidence type="ECO:0000256" key="1">
    <source>
        <dbReference type="SAM" id="MobiDB-lite"/>
    </source>
</evidence>
<sequence>MEFASWKNCVEEMKPGEIQILPGLPESMALSYSDIKRNHHGLDHHDGWRSLLNVQNDPSGPPVSTRRLADFGDGGAFPEIHYAQREIQSSGCNAVTASERDNAEREGKERDGTPGVGPQGKI</sequence>
<evidence type="ECO:0000313" key="3">
    <source>
        <dbReference type="Proteomes" id="UP001152561"/>
    </source>
</evidence>
<name>A0A9Q1L1M9_9SOLA</name>
<dbReference type="EMBL" id="JAJAGQ010000024">
    <property type="protein sequence ID" value="KAJ8526602.1"/>
    <property type="molecule type" value="Genomic_DNA"/>
</dbReference>
<organism evidence="2 3">
    <name type="scientific">Anisodus acutangulus</name>
    <dbReference type="NCBI Taxonomy" id="402998"/>
    <lineage>
        <taxon>Eukaryota</taxon>
        <taxon>Viridiplantae</taxon>
        <taxon>Streptophyta</taxon>
        <taxon>Embryophyta</taxon>
        <taxon>Tracheophyta</taxon>
        <taxon>Spermatophyta</taxon>
        <taxon>Magnoliopsida</taxon>
        <taxon>eudicotyledons</taxon>
        <taxon>Gunneridae</taxon>
        <taxon>Pentapetalae</taxon>
        <taxon>asterids</taxon>
        <taxon>lamiids</taxon>
        <taxon>Solanales</taxon>
        <taxon>Solanaceae</taxon>
        <taxon>Solanoideae</taxon>
        <taxon>Hyoscyameae</taxon>
        <taxon>Anisodus</taxon>
    </lineage>
</organism>
<comment type="caution">
    <text evidence="2">The sequence shown here is derived from an EMBL/GenBank/DDBJ whole genome shotgun (WGS) entry which is preliminary data.</text>
</comment>